<sequence length="160" mass="15845">MRHFPLTLGALCVAALTCGAAPAAALSAPVPAPLSVPGDWITLDAPTGGAASTSPSGGSSTGSSADAPSGPVTYSGEYRCLPSSAEGRPVQVSPALEDAHQSIGLSGSPAVCDGAVHPWSTTTDSAPTGDLRPVVHLYRLDPANLGWLTVPVPTELAHAG</sequence>
<accession>A0ABW1G5U6</accession>
<reference evidence="5" key="1">
    <citation type="journal article" date="2019" name="Int. J. Syst. Evol. Microbiol.">
        <title>The Global Catalogue of Microorganisms (GCM) 10K type strain sequencing project: providing services to taxonomists for standard genome sequencing and annotation.</title>
        <authorList>
            <consortium name="The Broad Institute Genomics Platform"/>
            <consortium name="The Broad Institute Genome Sequencing Center for Infectious Disease"/>
            <person name="Wu L."/>
            <person name="Ma J."/>
        </authorList>
    </citation>
    <scope>NUCLEOTIDE SEQUENCE [LARGE SCALE GENOMIC DNA]</scope>
    <source>
        <strain evidence="5">JCM 4816</strain>
    </source>
</reference>
<name>A0ABW1G5U6_9ACTN</name>
<evidence type="ECO:0000313" key="4">
    <source>
        <dbReference type="EMBL" id="MFC5908957.1"/>
    </source>
</evidence>
<feature type="region of interest" description="Disordered" evidence="1">
    <location>
        <begin position="45"/>
        <end position="78"/>
    </location>
</feature>
<protein>
    <submittedName>
        <fullName evidence="4">DUF6299 family protein</fullName>
    </submittedName>
</protein>
<evidence type="ECO:0000259" key="3">
    <source>
        <dbReference type="Pfam" id="PF19816"/>
    </source>
</evidence>
<feature type="compositionally biased region" description="Low complexity" evidence="1">
    <location>
        <begin position="45"/>
        <end position="71"/>
    </location>
</feature>
<dbReference type="Pfam" id="PF19816">
    <property type="entry name" value="DUF6299"/>
    <property type="match status" value="1"/>
</dbReference>
<dbReference type="RefSeq" id="WP_380584317.1">
    <property type="nucleotide sequence ID" value="NZ_JBHSQJ010000070.1"/>
</dbReference>
<keyword evidence="5" id="KW-1185">Reference proteome</keyword>
<gene>
    <name evidence="4" type="ORF">ACFP3V_17245</name>
</gene>
<organism evidence="4 5">
    <name type="scientific">Streptacidiphilus monticola</name>
    <dbReference type="NCBI Taxonomy" id="2161674"/>
    <lineage>
        <taxon>Bacteria</taxon>
        <taxon>Bacillati</taxon>
        <taxon>Actinomycetota</taxon>
        <taxon>Actinomycetes</taxon>
        <taxon>Kitasatosporales</taxon>
        <taxon>Streptomycetaceae</taxon>
        <taxon>Streptacidiphilus</taxon>
    </lineage>
</organism>
<keyword evidence="2" id="KW-0732">Signal</keyword>
<dbReference type="Proteomes" id="UP001596174">
    <property type="component" value="Unassembled WGS sequence"/>
</dbReference>
<feature type="signal peptide" evidence="2">
    <location>
        <begin position="1"/>
        <end position="23"/>
    </location>
</feature>
<evidence type="ECO:0000313" key="5">
    <source>
        <dbReference type="Proteomes" id="UP001596174"/>
    </source>
</evidence>
<dbReference type="InterPro" id="IPR046266">
    <property type="entry name" value="DUF6299"/>
</dbReference>
<evidence type="ECO:0000256" key="1">
    <source>
        <dbReference type="SAM" id="MobiDB-lite"/>
    </source>
</evidence>
<comment type="caution">
    <text evidence="4">The sequence shown here is derived from an EMBL/GenBank/DDBJ whole genome shotgun (WGS) entry which is preliminary data.</text>
</comment>
<proteinExistence type="predicted"/>
<feature type="chain" id="PRO_5046085930" evidence="2">
    <location>
        <begin position="24"/>
        <end position="160"/>
    </location>
</feature>
<dbReference type="EMBL" id="JBHSQJ010000070">
    <property type="protein sequence ID" value="MFC5908957.1"/>
    <property type="molecule type" value="Genomic_DNA"/>
</dbReference>
<evidence type="ECO:0000256" key="2">
    <source>
        <dbReference type="SAM" id="SignalP"/>
    </source>
</evidence>
<feature type="domain" description="DUF6299" evidence="3">
    <location>
        <begin position="67"/>
        <end position="126"/>
    </location>
</feature>